<reference evidence="4" key="2">
    <citation type="submission" date="2020-04" db="EMBL/GenBank/DDBJ databases">
        <authorList>
            <consortium name="NCBI Genome Project"/>
        </authorList>
    </citation>
    <scope>NUCLEOTIDE SEQUENCE</scope>
    <source>
        <strain evidence="4">CBS 781.70</strain>
    </source>
</reference>
<reference evidence="4" key="3">
    <citation type="submission" date="2025-04" db="UniProtKB">
        <authorList>
            <consortium name="RefSeq"/>
        </authorList>
    </citation>
    <scope>IDENTIFICATION</scope>
    <source>
        <strain evidence="4">CBS 781.70</strain>
    </source>
</reference>
<evidence type="ECO:0000313" key="2">
    <source>
        <dbReference type="EMBL" id="KAF1810862.1"/>
    </source>
</evidence>
<evidence type="ECO:0000313" key="4">
    <source>
        <dbReference type="RefSeq" id="XP_033532493.1"/>
    </source>
</evidence>
<keyword evidence="3" id="KW-1185">Reference proteome</keyword>
<evidence type="ECO:0000313" key="3">
    <source>
        <dbReference type="Proteomes" id="UP000504638"/>
    </source>
</evidence>
<evidence type="ECO:0000256" key="1">
    <source>
        <dbReference type="SAM" id="MobiDB-lite"/>
    </source>
</evidence>
<proteinExistence type="predicted"/>
<dbReference type="GeneID" id="54422523"/>
<gene>
    <name evidence="2 4" type="ORF">P152DRAFT_483574</name>
</gene>
<dbReference type="EMBL" id="ML975164">
    <property type="protein sequence ID" value="KAF1810862.1"/>
    <property type="molecule type" value="Genomic_DNA"/>
</dbReference>
<dbReference type="Proteomes" id="UP000504638">
    <property type="component" value="Unplaced"/>
</dbReference>
<sequence>MAAIDLPRLSRLLRLPDKNRCIGYQDKKTSDGSCINPVEKHGAERIIRYFLTDPLPEKQLHRVLMDIASTSLCGDHRKDQVTYIANRWETRIRKGYPELIEHDPDMRLDASPEGVAKDLQTTIRRVNGAIAALAELQEDMKDVDATLGDVQRALNGLKGNDQSIKNNVGLLEKTVSTMKDEFRRKLGQVQKNMEEKLRDELEALQENQFDVSDDDEEEDDDDDFESRPTTKLRQTEMATAQTLF</sequence>
<dbReference type="RefSeq" id="XP_033532493.1">
    <property type="nucleotide sequence ID" value="XM_033681953.1"/>
</dbReference>
<organism evidence="2">
    <name type="scientific">Eremomyces bilateralis CBS 781.70</name>
    <dbReference type="NCBI Taxonomy" id="1392243"/>
    <lineage>
        <taxon>Eukaryota</taxon>
        <taxon>Fungi</taxon>
        <taxon>Dikarya</taxon>
        <taxon>Ascomycota</taxon>
        <taxon>Pezizomycotina</taxon>
        <taxon>Dothideomycetes</taxon>
        <taxon>Dothideomycetes incertae sedis</taxon>
        <taxon>Eremomycetales</taxon>
        <taxon>Eremomycetaceae</taxon>
        <taxon>Eremomyces</taxon>
    </lineage>
</organism>
<reference evidence="2 4" key="1">
    <citation type="submission" date="2020-01" db="EMBL/GenBank/DDBJ databases">
        <authorList>
            <consortium name="DOE Joint Genome Institute"/>
            <person name="Haridas S."/>
            <person name="Albert R."/>
            <person name="Binder M."/>
            <person name="Bloem J."/>
            <person name="Labutti K."/>
            <person name="Salamov A."/>
            <person name="Andreopoulos B."/>
            <person name="Baker S.E."/>
            <person name="Barry K."/>
            <person name="Bills G."/>
            <person name="Bluhm B.H."/>
            <person name="Cannon C."/>
            <person name="Castanera R."/>
            <person name="Culley D.E."/>
            <person name="Daum C."/>
            <person name="Ezra D."/>
            <person name="Gonzalez J.B."/>
            <person name="Henrissat B."/>
            <person name="Kuo A."/>
            <person name="Liang C."/>
            <person name="Lipzen A."/>
            <person name="Lutzoni F."/>
            <person name="Magnuson J."/>
            <person name="Mondo S."/>
            <person name="Nolan M."/>
            <person name="Ohm R."/>
            <person name="Pangilinan J."/>
            <person name="Park H.-J."/>
            <person name="Ramirez L."/>
            <person name="Alfaro M."/>
            <person name="Sun H."/>
            <person name="Tritt A."/>
            <person name="Yoshinaga Y."/>
            <person name="Zwiers L.-H."/>
            <person name="Turgeon B.G."/>
            <person name="Goodwin S.B."/>
            <person name="Spatafora J.W."/>
            <person name="Crous P.W."/>
            <person name="Grigoriev I.V."/>
        </authorList>
    </citation>
    <scope>NUCLEOTIDE SEQUENCE</scope>
    <source>
        <strain evidence="2 4">CBS 781.70</strain>
    </source>
</reference>
<accession>A0A6G1FYR7</accession>
<dbReference type="AlphaFoldDB" id="A0A6G1FYR7"/>
<name>A0A6G1FYR7_9PEZI</name>
<feature type="compositionally biased region" description="Polar residues" evidence="1">
    <location>
        <begin position="227"/>
        <end position="244"/>
    </location>
</feature>
<feature type="compositionally biased region" description="Acidic residues" evidence="1">
    <location>
        <begin position="211"/>
        <end position="224"/>
    </location>
</feature>
<protein>
    <submittedName>
        <fullName evidence="2 4">Uncharacterized protein</fullName>
    </submittedName>
</protein>
<feature type="region of interest" description="Disordered" evidence="1">
    <location>
        <begin position="203"/>
        <end position="244"/>
    </location>
</feature>